<protein>
    <submittedName>
        <fullName evidence="1">Uncharacterized protein</fullName>
    </submittedName>
</protein>
<organism evidence="1">
    <name type="scientific">uncultured Eubacteriales bacterium</name>
    <dbReference type="NCBI Taxonomy" id="172733"/>
    <lineage>
        <taxon>Bacteria</taxon>
        <taxon>Bacillati</taxon>
        <taxon>Bacillota</taxon>
        <taxon>Clostridia</taxon>
        <taxon>Eubacteriales</taxon>
        <taxon>environmental samples</taxon>
    </lineage>
</organism>
<dbReference type="GO" id="GO:0006260">
    <property type="term" value="P:DNA replication"/>
    <property type="evidence" value="ECO:0007669"/>
    <property type="project" value="InterPro"/>
</dbReference>
<accession>A0A212JAA7</accession>
<dbReference type="InterPro" id="IPR008921">
    <property type="entry name" value="DNA_pol3_clamp-load_cplx_C"/>
</dbReference>
<reference evidence="1" key="1">
    <citation type="submission" date="2016-04" db="EMBL/GenBank/DDBJ databases">
        <authorList>
            <person name="Evans L.H."/>
            <person name="Alamgir A."/>
            <person name="Owens N."/>
            <person name="Weber N.D."/>
            <person name="Virtaneva K."/>
            <person name="Barbian K."/>
            <person name="Babar A."/>
            <person name="Rosenke K."/>
        </authorList>
    </citation>
    <scope>NUCLEOTIDE SEQUENCE</scope>
    <source>
        <strain evidence="1">86</strain>
    </source>
</reference>
<dbReference type="Gene3D" id="1.20.272.10">
    <property type="match status" value="1"/>
</dbReference>
<sequence>MANAYYDPWSMTKTKHGLEADIVISAMQKCIRRGEEEIALRMAYELYTTSSFHEEKMWNRLLVIPVEDIGFGDVNALSVVRDLNELRKDFPYGDGDRPIFFLFAIRYLCKCKKERSTDHIKNIIMRESEAGLVPEIPDYAIDMHTIQGRARGRDVFYFLDEASKVEPVWEGYDDSYRQTLYKMCQQETSKENTNQEEKK</sequence>
<dbReference type="EMBL" id="FLUN01000001">
    <property type="protein sequence ID" value="SBV96348.1"/>
    <property type="molecule type" value="Genomic_DNA"/>
</dbReference>
<dbReference type="AlphaFoldDB" id="A0A212JAA7"/>
<evidence type="ECO:0000313" key="1">
    <source>
        <dbReference type="EMBL" id="SBV96348.1"/>
    </source>
</evidence>
<dbReference type="GO" id="GO:0003677">
    <property type="term" value="F:DNA binding"/>
    <property type="evidence" value="ECO:0007669"/>
    <property type="project" value="InterPro"/>
</dbReference>
<gene>
    <name evidence="1" type="ORF">KL86CLO1_10765</name>
</gene>
<name>A0A212JAA7_9FIRM</name>
<proteinExistence type="predicted"/>
<dbReference type="SUPFAM" id="SSF48019">
    <property type="entry name" value="post-AAA+ oligomerization domain-like"/>
    <property type="match status" value="1"/>
</dbReference>